<gene>
    <name evidence="2" type="ORF">ACFQDO_06120</name>
</gene>
<feature type="signal peptide" evidence="1">
    <location>
        <begin position="1"/>
        <end position="26"/>
    </location>
</feature>
<evidence type="ECO:0000313" key="3">
    <source>
        <dbReference type="Proteomes" id="UP001596189"/>
    </source>
</evidence>
<keyword evidence="3" id="KW-1185">Reference proteome</keyword>
<reference evidence="3" key="1">
    <citation type="journal article" date="2019" name="Int. J. Syst. Evol. Microbiol.">
        <title>The Global Catalogue of Microorganisms (GCM) 10K type strain sequencing project: providing services to taxonomists for standard genome sequencing and annotation.</title>
        <authorList>
            <consortium name="The Broad Institute Genomics Platform"/>
            <consortium name="The Broad Institute Genome Sequencing Center for Infectious Disease"/>
            <person name="Wu L."/>
            <person name="Ma J."/>
        </authorList>
    </citation>
    <scope>NUCLEOTIDE SEQUENCE [LARGE SCALE GENOMIC DNA]</scope>
    <source>
        <strain evidence="3">KACC 14249</strain>
    </source>
</reference>
<name>A0ABW1JBN5_9ACTN</name>
<dbReference type="Proteomes" id="UP001596189">
    <property type="component" value="Unassembled WGS sequence"/>
</dbReference>
<evidence type="ECO:0000313" key="2">
    <source>
        <dbReference type="EMBL" id="MFC6006704.1"/>
    </source>
</evidence>
<accession>A0ABW1JBN5</accession>
<keyword evidence="1" id="KW-0732">Signal</keyword>
<comment type="caution">
    <text evidence="2">The sequence shown here is derived from an EMBL/GenBank/DDBJ whole genome shotgun (WGS) entry which is preliminary data.</text>
</comment>
<protein>
    <recommendedName>
        <fullName evidence="4">Abnormal spindle-like microcephaly-associated protein ASH domain-containing protein</fullName>
    </recommendedName>
</protein>
<dbReference type="RefSeq" id="WP_345718181.1">
    <property type="nucleotide sequence ID" value="NZ_BAABFP010000008.1"/>
</dbReference>
<sequence length="305" mass="30728">MRRLGVLLSMVILGALTVAFPTSAMASGSIGALSINPDSVRAGQSTTGTVDLGFPDSAPTVVRLFSGDPAAAQVPVSITIAAGQTTGSFTITSNAAAAPEIVQIMAATPDNISRTHLLSVNPATPAGPSLTSVSFVPTSVVGGQNATGTVRFTAAVPQGAVVQLSSGRPDIARVPQETVVSANTATSTFNLATSPVTSATAVTVTASWFGLTRTATVVVTPGAPPAADVVRITKATWKKGLLTIEATSTNPNAILTVFSASGAPLFDLTNKGGGRYVDQRGFVFNPVQISVRSNFGGSASATLKT</sequence>
<evidence type="ECO:0008006" key="4">
    <source>
        <dbReference type="Google" id="ProtNLM"/>
    </source>
</evidence>
<proteinExistence type="predicted"/>
<organism evidence="2 3">
    <name type="scientific">Angustibacter luteus</name>
    <dbReference type="NCBI Taxonomy" id="658456"/>
    <lineage>
        <taxon>Bacteria</taxon>
        <taxon>Bacillati</taxon>
        <taxon>Actinomycetota</taxon>
        <taxon>Actinomycetes</taxon>
        <taxon>Kineosporiales</taxon>
        <taxon>Kineosporiaceae</taxon>
    </lineage>
</organism>
<evidence type="ECO:0000256" key="1">
    <source>
        <dbReference type="SAM" id="SignalP"/>
    </source>
</evidence>
<dbReference type="EMBL" id="JBHSRD010000003">
    <property type="protein sequence ID" value="MFC6006704.1"/>
    <property type="molecule type" value="Genomic_DNA"/>
</dbReference>
<feature type="chain" id="PRO_5046164352" description="Abnormal spindle-like microcephaly-associated protein ASH domain-containing protein" evidence="1">
    <location>
        <begin position="27"/>
        <end position="305"/>
    </location>
</feature>